<gene>
    <name evidence="2" type="ORF">ABHF33_04830</name>
</gene>
<dbReference type="Pfam" id="PF11162">
    <property type="entry name" value="DUF2946"/>
    <property type="match status" value="1"/>
</dbReference>
<feature type="signal peptide" evidence="1">
    <location>
        <begin position="1"/>
        <end position="21"/>
    </location>
</feature>
<dbReference type="KEGG" id="cmav:ABHF33_04830"/>
<accession>A0AAU7FCD4</accession>
<organism evidence="2">
    <name type="scientific">Chitinibacter mangrovi</name>
    <dbReference type="NCBI Taxonomy" id="3153927"/>
    <lineage>
        <taxon>Bacteria</taxon>
        <taxon>Pseudomonadati</taxon>
        <taxon>Pseudomonadota</taxon>
        <taxon>Betaproteobacteria</taxon>
        <taxon>Neisseriales</taxon>
        <taxon>Chitinibacteraceae</taxon>
        <taxon>Chitinibacter</taxon>
    </lineage>
</organism>
<sequence>MASWLALLAIVAQLLLPFVHAAAMDAGVKMAWCGTGPAPAALDSSQAEIAALASESGDAKLIVKCALCSVAGLNATTPLQAPISLPLLAPLQHAAPPWQQAFFSPQSFSIPPPPRGPPLIS</sequence>
<keyword evidence="1" id="KW-0732">Signal</keyword>
<dbReference type="InterPro" id="IPR021333">
    <property type="entry name" value="DUF2946"/>
</dbReference>
<dbReference type="AlphaFoldDB" id="A0AAU7FCD4"/>
<evidence type="ECO:0000313" key="2">
    <source>
        <dbReference type="EMBL" id="XBM01609.1"/>
    </source>
</evidence>
<dbReference type="RefSeq" id="WP_348945886.1">
    <property type="nucleotide sequence ID" value="NZ_CP157355.1"/>
</dbReference>
<dbReference type="EMBL" id="CP157355">
    <property type="protein sequence ID" value="XBM01609.1"/>
    <property type="molecule type" value="Genomic_DNA"/>
</dbReference>
<reference evidence="2" key="1">
    <citation type="submission" date="2024-05" db="EMBL/GenBank/DDBJ databases">
        <authorList>
            <person name="Yang L."/>
            <person name="Pan L."/>
        </authorList>
    </citation>
    <scope>NUCLEOTIDE SEQUENCE</scope>
    <source>
        <strain evidence="2">FCG-7</strain>
    </source>
</reference>
<protein>
    <submittedName>
        <fullName evidence="2">DUF2946 family protein</fullName>
    </submittedName>
</protein>
<feature type="chain" id="PRO_5043728087" evidence="1">
    <location>
        <begin position="22"/>
        <end position="121"/>
    </location>
</feature>
<name>A0AAU7FCD4_9NEIS</name>
<evidence type="ECO:0000256" key="1">
    <source>
        <dbReference type="SAM" id="SignalP"/>
    </source>
</evidence>
<proteinExistence type="predicted"/>